<dbReference type="GO" id="GO:0016779">
    <property type="term" value="F:nucleotidyltransferase activity"/>
    <property type="evidence" value="ECO:0007669"/>
    <property type="project" value="UniProtKB-KW"/>
</dbReference>
<proteinExistence type="predicted"/>
<dbReference type="InterPro" id="IPR050793">
    <property type="entry name" value="CMP-NeuNAc_synthase"/>
</dbReference>
<dbReference type="CDD" id="cd02513">
    <property type="entry name" value="CMP-NeuAc_Synthase"/>
    <property type="match status" value="1"/>
</dbReference>
<dbReference type="Pfam" id="PF02348">
    <property type="entry name" value="CTP_transf_3"/>
    <property type="match status" value="1"/>
</dbReference>
<evidence type="ECO:0000313" key="1">
    <source>
        <dbReference type="EMBL" id="MFH0272496.1"/>
    </source>
</evidence>
<comment type="caution">
    <text evidence="1">The sequence shown here is derived from an EMBL/GenBank/DDBJ whole genome shotgun (WGS) entry which is preliminary data.</text>
</comment>
<dbReference type="Gene3D" id="3.90.550.10">
    <property type="entry name" value="Spore Coat Polysaccharide Biosynthesis Protein SpsA, Chain A"/>
    <property type="match status" value="1"/>
</dbReference>
<dbReference type="InterPro" id="IPR003329">
    <property type="entry name" value="Cytidylyl_trans"/>
</dbReference>
<keyword evidence="1" id="KW-0548">Nucleotidyltransferase</keyword>
<evidence type="ECO:0000313" key="2">
    <source>
        <dbReference type="Proteomes" id="UP001607221"/>
    </source>
</evidence>
<dbReference type="RefSeq" id="WP_171375105.1">
    <property type="nucleotide sequence ID" value="NZ_JBIHSE010000001.1"/>
</dbReference>
<dbReference type="InterPro" id="IPR029044">
    <property type="entry name" value="Nucleotide-diphossugar_trans"/>
</dbReference>
<dbReference type="PANTHER" id="PTHR21485:SF6">
    <property type="entry name" value="N-ACYLNEURAMINATE CYTIDYLYLTRANSFERASE-RELATED"/>
    <property type="match status" value="1"/>
</dbReference>
<keyword evidence="2" id="KW-1185">Reference proteome</keyword>
<dbReference type="Proteomes" id="UP001607221">
    <property type="component" value="Unassembled WGS sequence"/>
</dbReference>
<reference evidence="1 2" key="1">
    <citation type="submission" date="2024-10" db="EMBL/GenBank/DDBJ databases">
        <authorList>
            <person name="Yibar A."/>
            <person name="Saticioglu I.B."/>
            <person name="Duman M."/>
            <person name="Ajmi N."/>
            <person name="Gurler F."/>
            <person name="Ay H."/>
            <person name="Onuk E."/>
            <person name="Guler S."/>
            <person name="Romalde J.L."/>
        </authorList>
    </citation>
    <scope>NUCLEOTIDE SEQUENCE [LARGE SCALE GENOMIC DNA]</scope>
    <source>
        <strain evidence="1 2">1-TCBS-A</strain>
    </source>
</reference>
<dbReference type="SUPFAM" id="SSF53448">
    <property type="entry name" value="Nucleotide-diphospho-sugar transferases"/>
    <property type="match status" value="1"/>
</dbReference>
<dbReference type="EMBL" id="JBIHSE010000001">
    <property type="protein sequence ID" value="MFH0272496.1"/>
    <property type="molecule type" value="Genomic_DNA"/>
</dbReference>
<protein>
    <submittedName>
        <fullName evidence="1">Cytidylyltransferase domain-containing protein</fullName>
    </submittedName>
</protein>
<organism evidence="1 2">
    <name type="scientific">Vibrio jasicida</name>
    <dbReference type="NCBI Taxonomy" id="766224"/>
    <lineage>
        <taxon>Bacteria</taxon>
        <taxon>Pseudomonadati</taxon>
        <taxon>Pseudomonadota</taxon>
        <taxon>Gammaproteobacteria</taxon>
        <taxon>Vibrionales</taxon>
        <taxon>Vibrionaceae</taxon>
        <taxon>Vibrio</taxon>
    </lineage>
</organism>
<dbReference type="PANTHER" id="PTHR21485">
    <property type="entry name" value="HAD SUPERFAMILY MEMBERS CMAS AND KDSC"/>
    <property type="match status" value="1"/>
</dbReference>
<gene>
    <name evidence="1" type="ORF">ACGRHZ_14370</name>
</gene>
<accession>A0ABW7J8V6</accession>
<name>A0ABW7J8V6_9VIBR</name>
<sequence>MINGKKVLAIIPARGGSKRLPRKNILPLGGKPLIGWSIEAAKQSKYIDEVFVSTDDQEIADIVSSIGINIPELRPSHLSTDKATTQSVLFYTLENFGQGSEIVVLLQPTSPFRNHQHIDEAIELLEDKSAFSIISVTPCEHPPQWSNTLPDDGSMKDFIRSESGKRSQELGQWFRLNGALYVYDVNELLKAKDMAYRQDTYAYTMPNEFSVDIDNQIDFDMAEFFLKRYILN</sequence>
<keyword evidence="1" id="KW-0808">Transferase</keyword>